<sequence>MNGDVALIVEEEQMANVVPVDDFATGEWYPGYKPEHFDMPWIVDPASPFKPGDEQGFWFLDFHWSRGLTPLAATLWSGDGYCWGTQHAAESLPLPPGRGVSARFAGTHLYGSALPETDPHEVGARANRIATNLPHFLQNYRSIWEGGRDELENTWQYFRGVDFAGTPDLTDLLVKGRRYHKRAMEIHFGVMYPMLANFLGFYGACADMGINPNEIGKFLQGEDTKIMETDREVYRLAMRARAAGLSDVFDTHEPHELRAALGREPGAGPWLTEFDDFLQVYGWRAEATCDVGVPSWIEDNTIPLGLIKTFLKKDDEHDFEAAARNAMAEREEAIENARTGLTREEQAVFDAGLQSNQEANFPWWQDDHNYYIDLKVMLPLRWGCQELARRENADHKDDMLYLFWPELMDVVSGRKPYQGELKSLVGERRQYFDHWHARRSEMPKVLGTIPEAVEDPILIEIFGLNPGSIKAVQNPDAATQTVMKGVPAAKGTARGIARVLQSSDEMHRLEPGSILVCESTSPSWTPVFGKIAGAACDGGGMLSHAAIVGREYGVPTVTALGVATISIADGDEIEVDGTTGTVTILNKAATTSAATTTPAPTADAPAGVAG</sequence>
<dbReference type="Proteomes" id="UP001595909">
    <property type="component" value="Unassembled WGS sequence"/>
</dbReference>
<dbReference type="SUPFAM" id="SSF52009">
    <property type="entry name" value="Phosphohistidine domain"/>
    <property type="match status" value="1"/>
</dbReference>
<accession>A0ABV9RMJ2</accession>
<organism evidence="3 4">
    <name type="scientific">Actinomycetospora chibensis</name>
    <dbReference type="NCBI Taxonomy" id="663606"/>
    <lineage>
        <taxon>Bacteria</taxon>
        <taxon>Bacillati</taxon>
        <taxon>Actinomycetota</taxon>
        <taxon>Actinomycetes</taxon>
        <taxon>Pseudonocardiales</taxon>
        <taxon>Pseudonocardiaceae</taxon>
        <taxon>Actinomycetospora</taxon>
    </lineage>
</organism>
<dbReference type="Pfam" id="PF00391">
    <property type="entry name" value="PEP-utilizers"/>
    <property type="match status" value="1"/>
</dbReference>
<dbReference type="Gene3D" id="3.50.30.10">
    <property type="entry name" value="Phosphohistidine domain"/>
    <property type="match status" value="1"/>
</dbReference>
<evidence type="ECO:0000256" key="1">
    <source>
        <dbReference type="SAM" id="MobiDB-lite"/>
    </source>
</evidence>
<dbReference type="InterPro" id="IPR036637">
    <property type="entry name" value="Phosphohistidine_dom_sf"/>
</dbReference>
<evidence type="ECO:0000259" key="2">
    <source>
        <dbReference type="Pfam" id="PF00391"/>
    </source>
</evidence>
<gene>
    <name evidence="3" type="ORF">ACFPEL_23630</name>
</gene>
<dbReference type="InterPro" id="IPR008279">
    <property type="entry name" value="PEP-util_enz_mobile_dom"/>
</dbReference>
<feature type="domain" description="PEP-utilising enzyme mobile" evidence="2">
    <location>
        <begin position="510"/>
        <end position="580"/>
    </location>
</feature>
<evidence type="ECO:0000313" key="4">
    <source>
        <dbReference type="Proteomes" id="UP001595909"/>
    </source>
</evidence>
<dbReference type="PANTHER" id="PTHR43615">
    <property type="entry name" value="PHOSPHOENOLPYRUVATE SYNTHASE-RELATED"/>
    <property type="match status" value="1"/>
</dbReference>
<dbReference type="InterPro" id="IPR051549">
    <property type="entry name" value="PEP_Utilizing_Enz"/>
</dbReference>
<dbReference type="PANTHER" id="PTHR43615:SF1">
    <property type="entry name" value="PPDK_N DOMAIN-CONTAINING PROTEIN"/>
    <property type="match status" value="1"/>
</dbReference>
<dbReference type="RefSeq" id="WP_274187123.1">
    <property type="nucleotide sequence ID" value="NZ_BAABHN010000049.1"/>
</dbReference>
<reference evidence="4" key="1">
    <citation type="journal article" date="2019" name="Int. J. Syst. Evol. Microbiol.">
        <title>The Global Catalogue of Microorganisms (GCM) 10K type strain sequencing project: providing services to taxonomists for standard genome sequencing and annotation.</title>
        <authorList>
            <consortium name="The Broad Institute Genomics Platform"/>
            <consortium name="The Broad Institute Genome Sequencing Center for Infectious Disease"/>
            <person name="Wu L."/>
            <person name="Ma J."/>
        </authorList>
    </citation>
    <scope>NUCLEOTIDE SEQUENCE [LARGE SCALE GENOMIC DNA]</scope>
    <source>
        <strain evidence="4">CCUG 50347</strain>
    </source>
</reference>
<keyword evidence="4" id="KW-1185">Reference proteome</keyword>
<evidence type="ECO:0000313" key="3">
    <source>
        <dbReference type="EMBL" id="MFC4835421.1"/>
    </source>
</evidence>
<proteinExistence type="predicted"/>
<dbReference type="EMBL" id="JBHSIM010000049">
    <property type="protein sequence ID" value="MFC4835421.1"/>
    <property type="molecule type" value="Genomic_DNA"/>
</dbReference>
<name>A0ABV9RMJ2_9PSEU</name>
<feature type="region of interest" description="Disordered" evidence="1">
    <location>
        <begin position="591"/>
        <end position="610"/>
    </location>
</feature>
<comment type="caution">
    <text evidence="3">The sequence shown here is derived from an EMBL/GenBank/DDBJ whole genome shotgun (WGS) entry which is preliminary data.</text>
</comment>
<protein>
    <submittedName>
        <fullName evidence="3">PEP-utilizing enzyme</fullName>
    </submittedName>
</protein>